<dbReference type="AlphaFoldDB" id="A0A5J6HZS9"/>
<name>A0A5J6HZS9_STRC4</name>
<dbReference type="EMBL" id="CP023694">
    <property type="protein sequence ID" value="QEV23870.1"/>
    <property type="molecule type" value="Genomic_DNA"/>
</dbReference>
<dbReference type="GeneID" id="91415785"/>
<gene>
    <name evidence="1" type="ORF">CP976_06750</name>
</gene>
<evidence type="ECO:0000313" key="2">
    <source>
        <dbReference type="Proteomes" id="UP000326598"/>
    </source>
</evidence>
<dbReference type="Proteomes" id="UP000326598">
    <property type="component" value="Chromosome"/>
</dbReference>
<sequence>MGQPRYRITAMAPVSGQWSVRINTQGVYAHATVVAWASIAYQTVLPGDQQTETQTVFVYKGRPMTEAEFRDVYGDDSEFHVEPV</sequence>
<proteinExistence type="predicted"/>
<reference evidence="1 2" key="1">
    <citation type="submission" date="2017-09" db="EMBL/GenBank/DDBJ databases">
        <authorList>
            <person name="Lee N."/>
            <person name="Cho B.-K."/>
        </authorList>
    </citation>
    <scope>NUCLEOTIDE SEQUENCE [LARGE SCALE GENOMIC DNA]</scope>
    <source>
        <strain evidence="1 2">ATCC 13740</strain>
    </source>
</reference>
<evidence type="ECO:0000313" key="1">
    <source>
        <dbReference type="EMBL" id="QEV23870.1"/>
    </source>
</evidence>
<dbReference type="KEGG" id="scoe:CP976_06750"/>
<protein>
    <submittedName>
        <fullName evidence="1">Uncharacterized protein</fullName>
    </submittedName>
</protein>
<accession>A0A5J6HZS9</accession>
<dbReference type="RefSeq" id="WP_150479494.1">
    <property type="nucleotide sequence ID" value="NZ_BMTB01000010.1"/>
</dbReference>
<organism evidence="1 2">
    <name type="scientific">Streptomyces coeruleorubidus</name>
    <dbReference type="NCBI Taxonomy" id="116188"/>
    <lineage>
        <taxon>Bacteria</taxon>
        <taxon>Bacillati</taxon>
        <taxon>Actinomycetota</taxon>
        <taxon>Actinomycetes</taxon>
        <taxon>Kitasatosporales</taxon>
        <taxon>Streptomycetaceae</taxon>
        <taxon>Streptomyces</taxon>
    </lineage>
</organism>